<dbReference type="AlphaFoldDB" id="A0A167MVM6"/>
<dbReference type="PATRIC" id="fig|1365257.3.peg.2596"/>
<reference evidence="1 2" key="1">
    <citation type="submission" date="2013-07" db="EMBL/GenBank/DDBJ databases">
        <title>Comparative Genomic and Metabolomic Analysis of Twelve Strains of Pseudoalteromonas luteoviolacea.</title>
        <authorList>
            <person name="Vynne N.G."/>
            <person name="Mansson M."/>
            <person name="Gram L."/>
        </authorList>
    </citation>
    <scope>NUCLEOTIDE SEQUENCE [LARGE SCALE GENOMIC DNA]</scope>
    <source>
        <strain evidence="1 2">S4060-1</strain>
    </source>
</reference>
<dbReference type="Proteomes" id="UP000076661">
    <property type="component" value="Unassembled WGS sequence"/>
</dbReference>
<proteinExistence type="predicted"/>
<evidence type="ECO:0000313" key="2">
    <source>
        <dbReference type="Proteomes" id="UP000076661"/>
    </source>
</evidence>
<comment type="caution">
    <text evidence="1">The sequence shown here is derived from an EMBL/GenBank/DDBJ whole genome shotgun (WGS) entry which is preliminary data.</text>
</comment>
<dbReference type="RefSeq" id="WP_063381287.1">
    <property type="nucleotide sequence ID" value="NZ_AUXX01000016.1"/>
</dbReference>
<evidence type="ECO:0000313" key="1">
    <source>
        <dbReference type="EMBL" id="KZN67017.1"/>
    </source>
</evidence>
<dbReference type="EMBL" id="AUXX01000016">
    <property type="protein sequence ID" value="KZN67017.1"/>
    <property type="molecule type" value="Genomic_DNA"/>
</dbReference>
<gene>
    <name evidence="1" type="ORF">N478_19500</name>
</gene>
<organism evidence="1 2">
    <name type="scientific">Pseudoalteromonas luteoviolacea S4060-1</name>
    <dbReference type="NCBI Taxonomy" id="1365257"/>
    <lineage>
        <taxon>Bacteria</taxon>
        <taxon>Pseudomonadati</taxon>
        <taxon>Pseudomonadota</taxon>
        <taxon>Gammaproteobacteria</taxon>
        <taxon>Alteromonadales</taxon>
        <taxon>Pseudoalteromonadaceae</taxon>
        <taxon>Pseudoalteromonas</taxon>
    </lineage>
</organism>
<protein>
    <submittedName>
        <fullName evidence="1">Uncharacterized protein</fullName>
    </submittedName>
</protein>
<sequence length="85" mass="9234">MDAKKRIHRAMPENGIIQIQDGATGVLISGTTVEVQGEVASARRYASILVITVQTDNGAVRIVFIASAMDEVSWSHFNRILLASH</sequence>
<name>A0A167MVM6_9GAMM</name>
<accession>A0A167MVM6</accession>